<dbReference type="Gene3D" id="1.25.40.20">
    <property type="entry name" value="Ankyrin repeat-containing domain"/>
    <property type="match status" value="2"/>
</dbReference>
<keyword evidence="2" id="KW-0040">ANK repeat</keyword>
<dbReference type="SUPFAM" id="SSF48403">
    <property type="entry name" value="Ankyrin repeat"/>
    <property type="match status" value="1"/>
</dbReference>
<dbReference type="InterPro" id="IPR001496">
    <property type="entry name" value="SOCS_box"/>
</dbReference>
<dbReference type="GO" id="GO:0035556">
    <property type="term" value="P:intracellular signal transduction"/>
    <property type="evidence" value="ECO:0007669"/>
    <property type="project" value="InterPro"/>
</dbReference>
<name>A0A6P3W3B6_CLUHA</name>
<feature type="repeat" description="ANK" evidence="2">
    <location>
        <begin position="125"/>
        <end position="157"/>
    </location>
</feature>
<evidence type="ECO:0000256" key="2">
    <source>
        <dbReference type="PROSITE-ProRule" id="PRU00023"/>
    </source>
</evidence>
<feature type="compositionally biased region" description="Basic and acidic residues" evidence="3">
    <location>
        <begin position="15"/>
        <end position="25"/>
    </location>
</feature>
<evidence type="ECO:0000313" key="6">
    <source>
        <dbReference type="RefSeq" id="XP_012688336.2"/>
    </source>
</evidence>
<gene>
    <name evidence="6" type="primary">asb4</name>
</gene>
<dbReference type="InterPro" id="IPR002110">
    <property type="entry name" value="Ankyrin_rpt"/>
</dbReference>
<feature type="repeat" description="ANK" evidence="2">
    <location>
        <begin position="193"/>
        <end position="225"/>
    </location>
</feature>
<dbReference type="CTD" id="51666"/>
<dbReference type="PRINTS" id="PR01415">
    <property type="entry name" value="ANKYRIN"/>
</dbReference>
<dbReference type="PROSITE" id="PS50297">
    <property type="entry name" value="ANK_REP_REGION"/>
    <property type="match status" value="4"/>
</dbReference>
<feature type="region of interest" description="Disordered" evidence="3">
    <location>
        <begin position="1"/>
        <end position="25"/>
    </location>
</feature>
<accession>A0A6P3W3B6</accession>
<evidence type="ECO:0000256" key="3">
    <source>
        <dbReference type="SAM" id="MobiDB-lite"/>
    </source>
</evidence>
<feature type="domain" description="SOCS box" evidence="4">
    <location>
        <begin position="398"/>
        <end position="436"/>
    </location>
</feature>
<feature type="repeat" description="ANK" evidence="2">
    <location>
        <begin position="158"/>
        <end position="190"/>
    </location>
</feature>
<dbReference type="RefSeq" id="XP_012688336.2">
    <property type="nucleotide sequence ID" value="XM_012832882.3"/>
</dbReference>
<dbReference type="KEGG" id="char:105904930"/>
<organism evidence="5 6">
    <name type="scientific">Clupea harengus</name>
    <name type="common">Atlantic herring</name>
    <dbReference type="NCBI Taxonomy" id="7950"/>
    <lineage>
        <taxon>Eukaryota</taxon>
        <taxon>Metazoa</taxon>
        <taxon>Chordata</taxon>
        <taxon>Craniata</taxon>
        <taxon>Vertebrata</taxon>
        <taxon>Euteleostomi</taxon>
        <taxon>Actinopterygii</taxon>
        <taxon>Neopterygii</taxon>
        <taxon>Teleostei</taxon>
        <taxon>Clupei</taxon>
        <taxon>Clupeiformes</taxon>
        <taxon>Clupeoidei</taxon>
        <taxon>Clupeidae</taxon>
        <taxon>Clupea</taxon>
    </lineage>
</organism>
<proteinExistence type="predicted"/>
<dbReference type="GO" id="GO:0016567">
    <property type="term" value="P:protein ubiquitination"/>
    <property type="evidence" value="ECO:0007669"/>
    <property type="project" value="UniProtKB-UniPathway"/>
</dbReference>
<dbReference type="PANTHER" id="PTHR24133:SF58">
    <property type="entry name" value="ANKYRIN REPEAT AND SOCS BOX PROTEIN 4"/>
    <property type="match status" value="1"/>
</dbReference>
<protein>
    <submittedName>
        <fullName evidence="6">Ankyrin repeat and SOCS box protein 4</fullName>
    </submittedName>
</protein>
<evidence type="ECO:0000313" key="5">
    <source>
        <dbReference type="Proteomes" id="UP000515152"/>
    </source>
</evidence>
<reference evidence="6" key="1">
    <citation type="submission" date="2025-08" db="UniProtKB">
        <authorList>
            <consortium name="RefSeq"/>
        </authorList>
    </citation>
    <scope>IDENTIFICATION</scope>
</reference>
<dbReference type="PROSITE" id="PS50225">
    <property type="entry name" value="SOCS"/>
    <property type="match status" value="1"/>
</dbReference>
<dbReference type="AlphaFoldDB" id="A0A6P3W3B6"/>
<feature type="repeat" description="ANK" evidence="2">
    <location>
        <begin position="270"/>
        <end position="302"/>
    </location>
</feature>
<dbReference type="Pfam" id="PF12796">
    <property type="entry name" value="Ank_2"/>
    <property type="match status" value="2"/>
</dbReference>
<dbReference type="UniPathway" id="UPA00143"/>
<dbReference type="SUPFAM" id="SSF158235">
    <property type="entry name" value="SOCS box-like"/>
    <property type="match status" value="1"/>
</dbReference>
<evidence type="ECO:0000259" key="4">
    <source>
        <dbReference type="PROSITE" id="PS50225"/>
    </source>
</evidence>
<comment type="pathway">
    <text evidence="1">Protein modification; protein ubiquitination.</text>
</comment>
<dbReference type="InterPro" id="IPR052391">
    <property type="entry name" value="E3_Ligase-Neurotoxin"/>
</dbReference>
<dbReference type="InterPro" id="IPR036770">
    <property type="entry name" value="Ankyrin_rpt-contain_sf"/>
</dbReference>
<evidence type="ECO:0000256" key="1">
    <source>
        <dbReference type="ARBA" id="ARBA00004906"/>
    </source>
</evidence>
<dbReference type="SMART" id="SM00969">
    <property type="entry name" value="SOCS_box"/>
    <property type="match status" value="1"/>
</dbReference>
<sequence>MGLSFSHQHVVTGEETPKRVSMEESRASRVESARQLKARFLLALQEDDAQEVKRILRTTSIDIDTVLEVEDRDKVLASYKQGYWLPDYKLESSWAMGIHVCMMYNSLACASVLLESGAAMNGTPNGKTPLHVACAVSHGDCVALLLNHGARVNRLSLSGHAALHYCITSQSVECAQHLILKGADVNMASQSSDEDTPLLTAARFGVPALAALYLTNGADVNVSNSRFETPLITATYWAFCTREQTLNPDHHLVCRILLDHGAALEMREDDCKTALHKAAWNADHVMIEMLLAAGADSQAMDMNGCSPIQYLLKVTPVRPASVPELCYQLMLNHGGARVYPPQFHKVLQACHGFPRAVEVMVNSYERIKATKKWKTSIADESYQQHKEFYDSMFAVCSNKPRSLMHLARCAIRAKMLWRCHKGAHELPIPPSMVRYILLEPEGFIY</sequence>
<dbReference type="OrthoDB" id="539213at2759"/>
<dbReference type="GeneID" id="105904930"/>
<dbReference type="SMART" id="SM00248">
    <property type="entry name" value="ANK"/>
    <property type="match status" value="6"/>
</dbReference>
<dbReference type="PROSITE" id="PS50088">
    <property type="entry name" value="ANK_REPEAT"/>
    <property type="match status" value="4"/>
</dbReference>
<dbReference type="Gene3D" id="1.10.750.20">
    <property type="entry name" value="SOCS box"/>
    <property type="match status" value="1"/>
</dbReference>
<dbReference type="Pfam" id="PF07525">
    <property type="entry name" value="SOCS_box"/>
    <property type="match status" value="1"/>
</dbReference>
<dbReference type="PANTHER" id="PTHR24133">
    <property type="entry name" value="ANKYRIN DOMAIN-CONTAINING"/>
    <property type="match status" value="1"/>
</dbReference>
<dbReference type="InterPro" id="IPR036036">
    <property type="entry name" value="SOCS_box-like_dom_sf"/>
</dbReference>
<dbReference type="CDD" id="cd03723">
    <property type="entry name" value="SOCS_ASB4_ASB18"/>
    <property type="match status" value="1"/>
</dbReference>
<keyword evidence="5" id="KW-1185">Reference proteome</keyword>
<dbReference type="Proteomes" id="UP000515152">
    <property type="component" value="Chromosome 19"/>
</dbReference>